<evidence type="ECO:0000313" key="2">
    <source>
        <dbReference type="WBParaSite" id="JU765_v2.g5863.t1"/>
    </source>
</evidence>
<proteinExistence type="predicted"/>
<reference evidence="2" key="1">
    <citation type="submission" date="2022-11" db="UniProtKB">
        <authorList>
            <consortium name="WormBaseParasite"/>
        </authorList>
    </citation>
    <scope>IDENTIFICATION</scope>
</reference>
<name>A0AC34RDY8_9BILA</name>
<accession>A0AC34RDY8</accession>
<sequence>MIENWKCGKCSKNTSIPTDGSLVQCPQILIIQLNRFQRKNGCLQKNDIEIGFPNHTIDLKNYYKKDDENAKYNLFAVIAHDGSMTEGHYTNYIKFDNLWFKFDDENITKVDDNVVMSNAYVLYLRRFGTKTNQQ</sequence>
<protein>
    <submittedName>
        <fullName evidence="2">USP domain-containing protein</fullName>
    </submittedName>
</protein>
<dbReference type="Proteomes" id="UP000887576">
    <property type="component" value="Unplaced"/>
</dbReference>
<organism evidence="1 2">
    <name type="scientific">Panagrolaimus sp. JU765</name>
    <dbReference type="NCBI Taxonomy" id="591449"/>
    <lineage>
        <taxon>Eukaryota</taxon>
        <taxon>Metazoa</taxon>
        <taxon>Ecdysozoa</taxon>
        <taxon>Nematoda</taxon>
        <taxon>Chromadorea</taxon>
        <taxon>Rhabditida</taxon>
        <taxon>Tylenchina</taxon>
        <taxon>Panagrolaimomorpha</taxon>
        <taxon>Panagrolaimoidea</taxon>
        <taxon>Panagrolaimidae</taxon>
        <taxon>Panagrolaimus</taxon>
    </lineage>
</organism>
<dbReference type="WBParaSite" id="JU765_v2.g5863.t1">
    <property type="protein sequence ID" value="JU765_v2.g5863.t1"/>
    <property type="gene ID" value="JU765_v2.g5863"/>
</dbReference>
<evidence type="ECO:0000313" key="1">
    <source>
        <dbReference type="Proteomes" id="UP000887576"/>
    </source>
</evidence>